<accession>A0A1Y1N827</accession>
<dbReference type="AlphaFoldDB" id="A0A1Y1N827"/>
<proteinExistence type="predicted"/>
<reference evidence="1" key="1">
    <citation type="journal article" date="2016" name="Sci. Rep.">
        <title>Molecular characterization of firefly nuptial gifts: a multi-omics approach sheds light on postcopulatory sexual selection.</title>
        <authorList>
            <person name="Al-Wathiqui N."/>
            <person name="Fallon T.R."/>
            <person name="South A."/>
            <person name="Weng J.K."/>
            <person name="Lewis S.M."/>
        </authorList>
    </citation>
    <scope>NUCLEOTIDE SEQUENCE</scope>
</reference>
<name>A0A1Y1N827_PHOPY</name>
<protein>
    <submittedName>
        <fullName evidence="1">Uncharacterized protein</fullName>
    </submittedName>
</protein>
<evidence type="ECO:0000313" key="1">
    <source>
        <dbReference type="EMBL" id="JAV93628.1"/>
    </source>
</evidence>
<organism evidence="1">
    <name type="scientific">Photinus pyralis</name>
    <name type="common">Common eastern firefly</name>
    <name type="synonym">Lampyris pyralis</name>
    <dbReference type="NCBI Taxonomy" id="7054"/>
    <lineage>
        <taxon>Eukaryota</taxon>
        <taxon>Metazoa</taxon>
        <taxon>Ecdysozoa</taxon>
        <taxon>Arthropoda</taxon>
        <taxon>Hexapoda</taxon>
        <taxon>Insecta</taxon>
        <taxon>Pterygota</taxon>
        <taxon>Neoptera</taxon>
        <taxon>Endopterygota</taxon>
        <taxon>Coleoptera</taxon>
        <taxon>Polyphaga</taxon>
        <taxon>Elateriformia</taxon>
        <taxon>Elateroidea</taxon>
        <taxon>Lampyridae</taxon>
        <taxon>Lampyrinae</taxon>
        <taxon>Photinus</taxon>
    </lineage>
</organism>
<sequence>MFHKCSMATSNDRTQYYYRRENLRKDIERELSLWNVKKYASGATYPGVGSRKMGLSPSLRDKDQTIARSQLYPEGFIGGPSGNESDPGNMLHTGTGLVMQHTPLPDTACLVTANEFRAHDPQLDCLFNNDQVSTQPMNSMHIPLERFFDSARRNPYLLELDERSFPVAQ</sequence>
<dbReference type="EMBL" id="GEZM01011159">
    <property type="protein sequence ID" value="JAV93628.1"/>
    <property type="molecule type" value="Transcribed_RNA"/>
</dbReference>